<dbReference type="AlphaFoldDB" id="X1PQ00"/>
<dbReference type="Gene3D" id="3.40.50.2000">
    <property type="entry name" value="Glycogen Phosphorylase B"/>
    <property type="match status" value="2"/>
</dbReference>
<protein>
    <recommendedName>
        <fullName evidence="1">Glycosyl transferase family 1 domain-containing protein</fullName>
    </recommendedName>
</protein>
<dbReference type="InterPro" id="IPR050194">
    <property type="entry name" value="Glycosyltransferase_grp1"/>
</dbReference>
<proteinExistence type="predicted"/>
<comment type="caution">
    <text evidence="2">The sequence shown here is derived from an EMBL/GenBank/DDBJ whole genome shotgun (WGS) entry which is preliminary data.</text>
</comment>
<evidence type="ECO:0000313" key="2">
    <source>
        <dbReference type="EMBL" id="GAI41140.1"/>
    </source>
</evidence>
<feature type="non-terminal residue" evidence="2">
    <location>
        <position position="1"/>
    </location>
</feature>
<dbReference type="PANTHER" id="PTHR45947:SF15">
    <property type="entry name" value="TEICHURONIC ACID BIOSYNTHESIS GLYCOSYLTRANSFERASE TUAC-RELATED"/>
    <property type="match status" value="1"/>
</dbReference>
<name>X1PQ00_9ZZZZ</name>
<dbReference type="EMBL" id="BARV01023819">
    <property type="protein sequence ID" value="GAI41140.1"/>
    <property type="molecule type" value="Genomic_DNA"/>
</dbReference>
<dbReference type="GO" id="GO:0016757">
    <property type="term" value="F:glycosyltransferase activity"/>
    <property type="evidence" value="ECO:0007669"/>
    <property type="project" value="InterPro"/>
</dbReference>
<gene>
    <name evidence="2" type="ORF">S06H3_39005</name>
</gene>
<dbReference type="Pfam" id="PF00534">
    <property type="entry name" value="Glycos_transf_1"/>
    <property type="match status" value="1"/>
</dbReference>
<dbReference type="InterPro" id="IPR001296">
    <property type="entry name" value="Glyco_trans_1"/>
</dbReference>
<dbReference type="SUPFAM" id="SSF53756">
    <property type="entry name" value="UDP-Glycosyltransferase/glycogen phosphorylase"/>
    <property type="match status" value="1"/>
</dbReference>
<evidence type="ECO:0000259" key="1">
    <source>
        <dbReference type="Pfam" id="PF00534"/>
    </source>
</evidence>
<accession>X1PQ00</accession>
<sequence length="208" mass="23052">LKKYEAKISIAHEHFLNFDKFKLQRPLSERDNLVGYIGRLSEEKGTLNFVEALLGIVSSRDAVNFLIGGDGPLRGRVEEYLDKANLNSKVNFIGWIPHDKLPERLNDLKLLVLPSYTEGLPNIILEAMASGTPVLATAVGAVSNIIKDDETGFIMEDNSPDCIARNVIRALSHPNLEQIAGNARVFVEKEYTFEAAVKGYENVLASLK</sequence>
<dbReference type="PANTHER" id="PTHR45947">
    <property type="entry name" value="SULFOQUINOVOSYL TRANSFERASE SQD2"/>
    <property type="match status" value="1"/>
</dbReference>
<organism evidence="2">
    <name type="scientific">marine sediment metagenome</name>
    <dbReference type="NCBI Taxonomy" id="412755"/>
    <lineage>
        <taxon>unclassified sequences</taxon>
        <taxon>metagenomes</taxon>
        <taxon>ecological metagenomes</taxon>
    </lineage>
</organism>
<feature type="domain" description="Glycosyl transferase family 1" evidence="1">
    <location>
        <begin position="21"/>
        <end position="181"/>
    </location>
</feature>
<dbReference type="CDD" id="cd03801">
    <property type="entry name" value="GT4_PimA-like"/>
    <property type="match status" value="1"/>
</dbReference>
<reference evidence="2" key="1">
    <citation type="journal article" date="2014" name="Front. Microbiol.">
        <title>High frequency of phylogenetically diverse reductive dehalogenase-homologous genes in deep subseafloor sedimentary metagenomes.</title>
        <authorList>
            <person name="Kawai M."/>
            <person name="Futagami T."/>
            <person name="Toyoda A."/>
            <person name="Takaki Y."/>
            <person name="Nishi S."/>
            <person name="Hori S."/>
            <person name="Arai W."/>
            <person name="Tsubouchi T."/>
            <person name="Morono Y."/>
            <person name="Uchiyama I."/>
            <person name="Ito T."/>
            <person name="Fujiyama A."/>
            <person name="Inagaki F."/>
            <person name="Takami H."/>
        </authorList>
    </citation>
    <scope>NUCLEOTIDE SEQUENCE</scope>
    <source>
        <strain evidence="2">Expedition CK06-06</strain>
    </source>
</reference>